<evidence type="ECO:0000313" key="5">
    <source>
        <dbReference type="EMBL" id="MBC9208012.1"/>
    </source>
</evidence>
<keyword evidence="1" id="KW-0805">Transcription regulation</keyword>
<organism evidence="5 6">
    <name type="scientific">Teichococcus aerophilus</name>
    <dbReference type="NCBI Taxonomy" id="1224513"/>
    <lineage>
        <taxon>Bacteria</taxon>
        <taxon>Pseudomonadati</taxon>
        <taxon>Pseudomonadota</taxon>
        <taxon>Alphaproteobacteria</taxon>
        <taxon>Acetobacterales</taxon>
        <taxon>Roseomonadaceae</taxon>
        <taxon>Roseomonas</taxon>
    </lineage>
</organism>
<gene>
    <name evidence="5" type="ORF">IBL26_14295</name>
</gene>
<dbReference type="Pfam" id="PF07702">
    <property type="entry name" value="UTRA"/>
    <property type="match status" value="1"/>
</dbReference>
<dbReference type="EMBL" id="JACTVA010000025">
    <property type="protein sequence ID" value="MBC9208012.1"/>
    <property type="molecule type" value="Genomic_DNA"/>
</dbReference>
<dbReference type="SMART" id="SM00866">
    <property type="entry name" value="UTRA"/>
    <property type="match status" value="1"/>
</dbReference>
<protein>
    <submittedName>
        <fullName evidence="5">GntR family transcriptional regulator</fullName>
    </submittedName>
</protein>
<dbReference type="InterPro" id="IPR036388">
    <property type="entry name" value="WH-like_DNA-bd_sf"/>
</dbReference>
<dbReference type="Proteomes" id="UP000626026">
    <property type="component" value="Unassembled WGS sequence"/>
</dbReference>
<dbReference type="InterPro" id="IPR011663">
    <property type="entry name" value="UTRA"/>
</dbReference>
<name>A0ABR7RPL9_9PROT</name>
<feature type="domain" description="HTH gntR-type" evidence="4">
    <location>
        <begin position="12"/>
        <end position="80"/>
    </location>
</feature>
<dbReference type="SMART" id="SM00345">
    <property type="entry name" value="HTH_GNTR"/>
    <property type="match status" value="1"/>
</dbReference>
<dbReference type="CDD" id="cd07377">
    <property type="entry name" value="WHTH_GntR"/>
    <property type="match status" value="1"/>
</dbReference>
<evidence type="ECO:0000256" key="3">
    <source>
        <dbReference type="ARBA" id="ARBA00023163"/>
    </source>
</evidence>
<proteinExistence type="predicted"/>
<dbReference type="InterPro" id="IPR028978">
    <property type="entry name" value="Chorismate_lyase_/UTRA_dom_sf"/>
</dbReference>
<dbReference type="Gene3D" id="3.40.1410.10">
    <property type="entry name" value="Chorismate lyase-like"/>
    <property type="match status" value="1"/>
</dbReference>
<keyword evidence="2" id="KW-0238">DNA-binding</keyword>
<dbReference type="PANTHER" id="PTHR44846:SF1">
    <property type="entry name" value="MANNOSYL-D-GLYCERATE TRANSPORT_METABOLISM SYSTEM REPRESSOR MNGR-RELATED"/>
    <property type="match status" value="1"/>
</dbReference>
<dbReference type="PANTHER" id="PTHR44846">
    <property type="entry name" value="MANNOSYL-D-GLYCERATE TRANSPORT/METABOLISM SYSTEM REPRESSOR MNGR-RELATED"/>
    <property type="match status" value="1"/>
</dbReference>
<accession>A0ABR7RPL9</accession>
<evidence type="ECO:0000256" key="1">
    <source>
        <dbReference type="ARBA" id="ARBA00023015"/>
    </source>
</evidence>
<dbReference type="InterPro" id="IPR050679">
    <property type="entry name" value="Bact_HTH_transcr_reg"/>
</dbReference>
<keyword evidence="6" id="KW-1185">Reference proteome</keyword>
<comment type="caution">
    <text evidence="5">The sequence shown here is derived from an EMBL/GenBank/DDBJ whole genome shotgun (WGS) entry which is preliminary data.</text>
</comment>
<evidence type="ECO:0000313" key="6">
    <source>
        <dbReference type="Proteomes" id="UP000626026"/>
    </source>
</evidence>
<dbReference type="SUPFAM" id="SSF46785">
    <property type="entry name" value="Winged helix' DNA-binding domain"/>
    <property type="match status" value="1"/>
</dbReference>
<evidence type="ECO:0000256" key="2">
    <source>
        <dbReference type="ARBA" id="ARBA00023125"/>
    </source>
</evidence>
<dbReference type="SUPFAM" id="SSF64288">
    <property type="entry name" value="Chorismate lyase-like"/>
    <property type="match status" value="1"/>
</dbReference>
<evidence type="ECO:0000259" key="4">
    <source>
        <dbReference type="PROSITE" id="PS50949"/>
    </source>
</evidence>
<dbReference type="InterPro" id="IPR000524">
    <property type="entry name" value="Tscrpt_reg_HTH_GntR"/>
</dbReference>
<dbReference type="InterPro" id="IPR036390">
    <property type="entry name" value="WH_DNA-bd_sf"/>
</dbReference>
<dbReference type="Gene3D" id="1.10.10.10">
    <property type="entry name" value="Winged helix-like DNA-binding domain superfamily/Winged helix DNA-binding domain"/>
    <property type="match status" value="1"/>
</dbReference>
<reference evidence="5 6" key="1">
    <citation type="journal article" date="2013" name="Int. J. Syst. Evol. Microbiol.">
        <title>Roseomonas aerophila sp. nov., isolated from air.</title>
        <authorList>
            <person name="Kim S.J."/>
            <person name="Weon H.Y."/>
            <person name="Ahn J.H."/>
            <person name="Hong S.B."/>
            <person name="Seok S.J."/>
            <person name="Whang K.S."/>
            <person name="Kwon S.W."/>
        </authorList>
    </citation>
    <scope>NUCLEOTIDE SEQUENCE [LARGE SCALE GENOMIC DNA]</scope>
    <source>
        <strain evidence="5 6">NBRC 108923</strain>
    </source>
</reference>
<sequence length="243" mass="26692">MTPPGQQGGLPLPLYEHVKQLILDGILVGTWPPGAVLPGEVALAAHFGVAVGTVRRALADLVSDGQLMRRRKTGTVVTGRVPMHNLRNFFQYFRLHGADGGLLHSETEVLALRREAPTLAEIALFPDADAGMLRLHRLRHVKGRPVMHEWMMLPAARLPDFPEVPPPLLYRFLVDRYGIRVSAVRESVTASLATEEDLTLLQLEGPAALLAIQETAYDQAGAPIIASQHRVVTEGLCYLNELR</sequence>
<dbReference type="PROSITE" id="PS50949">
    <property type="entry name" value="HTH_GNTR"/>
    <property type="match status" value="1"/>
</dbReference>
<dbReference type="Pfam" id="PF00392">
    <property type="entry name" value="GntR"/>
    <property type="match status" value="1"/>
</dbReference>
<keyword evidence="3" id="KW-0804">Transcription</keyword>